<organism evidence="1 2">
    <name type="scientific">Campylobacter porcelli</name>
    <dbReference type="NCBI Taxonomy" id="1660073"/>
    <lineage>
        <taxon>Bacteria</taxon>
        <taxon>Pseudomonadati</taxon>
        <taxon>Campylobacterota</taxon>
        <taxon>Epsilonproteobacteria</taxon>
        <taxon>Campylobacterales</taxon>
        <taxon>Campylobacteraceae</taxon>
        <taxon>Campylobacter</taxon>
    </lineage>
</organism>
<comment type="caution">
    <text evidence="1">The sequence shown here is derived from an EMBL/GenBank/DDBJ whole genome shotgun (WGS) entry which is preliminary data.</text>
</comment>
<accession>A0ABU7M3K8</accession>
<dbReference type="RefSeq" id="WP_180379373.1">
    <property type="nucleotide sequence ID" value="NZ_JAZBRC010000005.1"/>
</dbReference>
<proteinExistence type="predicted"/>
<gene>
    <name evidence="1" type="ORF">V2I23_02435</name>
</gene>
<sequence length="47" mass="5659">MMDKICNILDDKFPQNGVFSSEFEWLYFYKINKKANLATHFMSHHFA</sequence>
<name>A0ABU7M3K8_9BACT</name>
<evidence type="ECO:0000313" key="2">
    <source>
        <dbReference type="Proteomes" id="UP001331664"/>
    </source>
</evidence>
<reference evidence="1 2" key="1">
    <citation type="submission" date="2024-01" db="EMBL/GenBank/DDBJ databases">
        <title>Campylobacter porcellus sp. nov.</title>
        <authorList>
            <person name="Papic B."/>
            <person name="Gruntar I."/>
        </authorList>
    </citation>
    <scope>NUCLEOTIDE SEQUENCE [LARGE SCALE GENOMIC DNA]</scope>
    <source>
        <strain evidence="1 2">CX2-4855-23</strain>
    </source>
</reference>
<evidence type="ECO:0000313" key="1">
    <source>
        <dbReference type="EMBL" id="MEE3744154.1"/>
    </source>
</evidence>
<keyword evidence="2" id="KW-1185">Reference proteome</keyword>
<dbReference type="EMBL" id="JAZBRD010000002">
    <property type="protein sequence ID" value="MEE3744154.1"/>
    <property type="molecule type" value="Genomic_DNA"/>
</dbReference>
<dbReference type="Proteomes" id="UP001331664">
    <property type="component" value="Unassembled WGS sequence"/>
</dbReference>
<protein>
    <submittedName>
        <fullName evidence="1">Uncharacterized protein</fullName>
    </submittedName>
</protein>